<reference evidence="2 3" key="1">
    <citation type="submission" date="2019-11" db="EMBL/GenBank/DDBJ databases">
        <title>Whole genome sequence of Oryza granulata.</title>
        <authorList>
            <person name="Li W."/>
        </authorList>
    </citation>
    <scope>NUCLEOTIDE SEQUENCE [LARGE SCALE GENOMIC DNA]</scope>
    <source>
        <strain evidence="3">cv. Menghai</strain>
        <tissue evidence="2">Leaf</tissue>
    </source>
</reference>
<feature type="region of interest" description="Disordered" evidence="1">
    <location>
        <begin position="1"/>
        <end position="78"/>
    </location>
</feature>
<comment type="caution">
    <text evidence="2">The sequence shown here is derived from an EMBL/GenBank/DDBJ whole genome shotgun (WGS) entry which is preliminary data.</text>
</comment>
<organism evidence="2 3">
    <name type="scientific">Oryza meyeriana var. granulata</name>
    <dbReference type="NCBI Taxonomy" id="110450"/>
    <lineage>
        <taxon>Eukaryota</taxon>
        <taxon>Viridiplantae</taxon>
        <taxon>Streptophyta</taxon>
        <taxon>Embryophyta</taxon>
        <taxon>Tracheophyta</taxon>
        <taxon>Spermatophyta</taxon>
        <taxon>Magnoliopsida</taxon>
        <taxon>Liliopsida</taxon>
        <taxon>Poales</taxon>
        <taxon>Poaceae</taxon>
        <taxon>BOP clade</taxon>
        <taxon>Oryzoideae</taxon>
        <taxon>Oryzeae</taxon>
        <taxon>Oryzinae</taxon>
        <taxon>Oryza</taxon>
        <taxon>Oryza meyeriana</taxon>
    </lineage>
</organism>
<evidence type="ECO:0000313" key="2">
    <source>
        <dbReference type="EMBL" id="KAF0926599.1"/>
    </source>
</evidence>
<dbReference type="Proteomes" id="UP000479710">
    <property type="component" value="Unassembled WGS sequence"/>
</dbReference>
<name>A0A6G1EPQ0_9ORYZ</name>
<evidence type="ECO:0000313" key="3">
    <source>
        <dbReference type="Proteomes" id="UP000479710"/>
    </source>
</evidence>
<sequence length="78" mass="8634">MARPLSGRRSTGEEREEDQGDVEPPFSHGARAAGSVWLRERDHRRERGRGGASPSSPFRPFGRGSEGDGAREDQCRRA</sequence>
<proteinExistence type="predicted"/>
<feature type="compositionally biased region" description="Basic and acidic residues" evidence="1">
    <location>
        <begin position="38"/>
        <end position="49"/>
    </location>
</feature>
<dbReference type="EMBL" id="SPHZ02000003">
    <property type="protein sequence ID" value="KAF0926599.1"/>
    <property type="molecule type" value="Genomic_DNA"/>
</dbReference>
<dbReference type="AlphaFoldDB" id="A0A6G1EPQ0"/>
<keyword evidence="3" id="KW-1185">Reference proteome</keyword>
<gene>
    <name evidence="2" type="ORF">E2562_026984</name>
</gene>
<accession>A0A6G1EPQ0</accession>
<protein>
    <submittedName>
        <fullName evidence="2">Uncharacterized protein</fullName>
    </submittedName>
</protein>
<evidence type="ECO:0000256" key="1">
    <source>
        <dbReference type="SAM" id="MobiDB-lite"/>
    </source>
</evidence>
<feature type="compositionally biased region" description="Basic and acidic residues" evidence="1">
    <location>
        <begin position="65"/>
        <end position="78"/>
    </location>
</feature>